<dbReference type="Proteomes" id="UP001431783">
    <property type="component" value="Unassembled WGS sequence"/>
</dbReference>
<evidence type="ECO:0000313" key="17">
    <source>
        <dbReference type="Proteomes" id="UP001431783"/>
    </source>
</evidence>
<evidence type="ECO:0000256" key="5">
    <source>
        <dbReference type="ARBA" id="ARBA00022679"/>
    </source>
</evidence>
<evidence type="ECO:0000256" key="3">
    <source>
        <dbReference type="ARBA" id="ARBA00022475"/>
    </source>
</evidence>
<comment type="similarity">
    <text evidence="11">Belongs to the chitin synthase family. Class IV subfamily.</text>
</comment>
<dbReference type="GO" id="GO:0004100">
    <property type="term" value="F:chitin synthase activity"/>
    <property type="evidence" value="ECO:0007669"/>
    <property type="project" value="UniProtKB-EC"/>
</dbReference>
<dbReference type="SUPFAM" id="SSF53448">
    <property type="entry name" value="Nucleotide-diphospho-sugar transferases"/>
    <property type="match status" value="1"/>
</dbReference>
<keyword evidence="3" id="KW-1003">Cell membrane</keyword>
<comment type="caution">
    <text evidence="16">The sequence shown here is derived from an EMBL/GenBank/DDBJ whole genome shotgun (WGS) entry which is preliminary data.</text>
</comment>
<keyword evidence="8" id="KW-0175">Coiled coil</keyword>
<evidence type="ECO:0000256" key="14">
    <source>
        <dbReference type="SAM" id="Phobius"/>
    </source>
</evidence>
<evidence type="ECO:0000256" key="1">
    <source>
        <dbReference type="ARBA" id="ARBA00004651"/>
    </source>
</evidence>
<feature type="region of interest" description="Disordered" evidence="13">
    <location>
        <begin position="1"/>
        <end position="34"/>
    </location>
</feature>
<feature type="transmembrane region" description="Helical" evidence="14">
    <location>
        <begin position="898"/>
        <end position="915"/>
    </location>
</feature>
<evidence type="ECO:0000256" key="11">
    <source>
        <dbReference type="ARBA" id="ARBA00046329"/>
    </source>
</evidence>
<reference evidence="16 17" key="1">
    <citation type="submission" date="2023-03" db="EMBL/GenBank/DDBJ databases">
        <title>Genome insight into feeding habits of ladybird beetles.</title>
        <authorList>
            <person name="Li H.-S."/>
            <person name="Huang Y.-H."/>
            <person name="Pang H."/>
        </authorList>
    </citation>
    <scope>NUCLEOTIDE SEQUENCE [LARGE SCALE GENOMIC DNA]</scope>
    <source>
        <strain evidence="16">SYSU_2023b</strain>
        <tissue evidence="16">Whole body</tissue>
    </source>
</reference>
<evidence type="ECO:0000256" key="10">
    <source>
        <dbReference type="ARBA" id="ARBA00023180"/>
    </source>
</evidence>
<keyword evidence="17" id="KW-1185">Reference proteome</keyword>
<feature type="transmembrane region" description="Helical" evidence="14">
    <location>
        <begin position="212"/>
        <end position="232"/>
    </location>
</feature>
<feature type="transmembrane region" description="Helical" evidence="14">
    <location>
        <begin position="987"/>
        <end position="1006"/>
    </location>
</feature>
<feature type="transmembrane region" description="Helical" evidence="14">
    <location>
        <begin position="56"/>
        <end position="80"/>
    </location>
</feature>
<feature type="transmembrane region" description="Helical" evidence="14">
    <location>
        <begin position="238"/>
        <end position="256"/>
    </location>
</feature>
<keyword evidence="9 14" id="KW-0472">Membrane</keyword>
<keyword evidence="6 14" id="KW-0812">Transmembrane</keyword>
<protein>
    <recommendedName>
        <fullName evidence="2">chitin synthase</fullName>
        <ecNumber evidence="2">2.4.1.16</ecNumber>
    </recommendedName>
</protein>
<keyword evidence="10" id="KW-0325">Glycoprotein</keyword>
<dbReference type="Pfam" id="PF23000">
    <property type="entry name" value="ChitinSynthase_IV_N"/>
    <property type="match status" value="1"/>
</dbReference>
<feature type="transmembrane region" description="Helical" evidence="14">
    <location>
        <begin position="152"/>
        <end position="174"/>
    </location>
</feature>
<dbReference type="Gene3D" id="3.90.550.10">
    <property type="entry name" value="Spore Coat Polysaccharide Biosynthesis Protein SpsA, Chain A"/>
    <property type="match status" value="1"/>
</dbReference>
<proteinExistence type="inferred from homology"/>
<dbReference type="GO" id="GO:0005886">
    <property type="term" value="C:plasma membrane"/>
    <property type="evidence" value="ECO:0007669"/>
    <property type="project" value="UniProtKB-SubCell"/>
</dbReference>
<dbReference type="CDD" id="cd04190">
    <property type="entry name" value="Chitin_synth_C"/>
    <property type="match status" value="1"/>
</dbReference>
<evidence type="ECO:0000256" key="6">
    <source>
        <dbReference type="ARBA" id="ARBA00022692"/>
    </source>
</evidence>
<comment type="catalytic activity">
    <reaction evidence="12">
        <text>[(1-&gt;4)-N-acetyl-beta-D-glucosaminyl](n) + UDP-N-acetyl-alpha-D-glucosamine = [(1-&gt;4)-N-acetyl-beta-D-glucosaminyl](n+1) + UDP + H(+)</text>
        <dbReference type="Rhea" id="RHEA:16637"/>
        <dbReference type="Rhea" id="RHEA-COMP:9593"/>
        <dbReference type="Rhea" id="RHEA-COMP:9595"/>
        <dbReference type="ChEBI" id="CHEBI:15378"/>
        <dbReference type="ChEBI" id="CHEBI:17029"/>
        <dbReference type="ChEBI" id="CHEBI:57705"/>
        <dbReference type="ChEBI" id="CHEBI:58223"/>
        <dbReference type="EC" id="2.4.1.16"/>
    </reaction>
</comment>
<feature type="transmembrane region" description="Helical" evidence="14">
    <location>
        <begin position="393"/>
        <end position="414"/>
    </location>
</feature>
<comment type="subcellular location">
    <subcellularLocation>
        <location evidence="1">Cell membrane</location>
        <topology evidence="1">Multi-pass membrane protein</topology>
    </subcellularLocation>
</comment>
<evidence type="ECO:0000256" key="12">
    <source>
        <dbReference type="ARBA" id="ARBA00048014"/>
    </source>
</evidence>
<evidence type="ECO:0000256" key="13">
    <source>
        <dbReference type="SAM" id="MobiDB-lite"/>
    </source>
</evidence>
<evidence type="ECO:0000313" key="16">
    <source>
        <dbReference type="EMBL" id="KAK9877020.1"/>
    </source>
</evidence>
<dbReference type="EMBL" id="JARQZJ010000039">
    <property type="protein sequence ID" value="KAK9877020.1"/>
    <property type="molecule type" value="Genomic_DNA"/>
</dbReference>
<accession>A0AAW1U7S8</accession>
<feature type="transmembrane region" description="Helical" evidence="14">
    <location>
        <begin position="180"/>
        <end position="200"/>
    </location>
</feature>
<evidence type="ECO:0000256" key="7">
    <source>
        <dbReference type="ARBA" id="ARBA00022989"/>
    </source>
</evidence>
<dbReference type="FunFam" id="3.90.550.10:FF:000139">
    <property type="entry name" value="Chitin synthase 8"/>
    <property type="match status" value="1"/>
</dbReference>
<dbReference type="PANTHER" id="PTHR22914:SF42">
    <property type="entry name" value="CHITIN SYNTHASE"/>
    <property type="match status" value="1"/>
</dbReference>
<keyword evidence="4" id="KW-0328">Glycosyltransferase</keyword>
<feature type="transmembrane region" description="Helical" evidence="14">
    <location>
        <begin position="864"/>
        <end position="886"/>
    </location>
</feature>
<feature type="transmembrane region" description="Helical" evidence="14">
    <location>
        <begin position="360"/>
        <end position="381"/>
    </location>
</feature>
<evidence type="ECO:0000256" key="9">
    <source>
        <dbReference type="ARBA" id="ARBA00023136"/>
    </source>
</evidence>
<feature type="transmembrane region" description="Helical" evidence="14">
    <location>
        <begin position="927"/>
        <end position="949"/>
    </location>
</feature>
<dbReference type="InterPro" id="IPR004835">
    <property type="entry name" value="Chitin_synth"/>
</dbReference>
<gene>
    <name evidence="16" type="ORF">WA026_016046</name>
</gene>
<name>A0AAW1U7S8_9CUCU</name>
<dbReference type="InterPro" id="IPR029044">
    <property type="entry name" value="Nucleotide-diphossugar_trans"/>
</dbReference>
<evidence type="ECO:0000256" key="2">
    <source>
        <dbReference type="ARBA" id="ARBA00012543"/>
    </source>
</evidence>
<feature type="domain" description="Chitin synthase chs-1/2 N-terminal putative transporter" evidence="15">
    <location>
        <begin position="51"/>
        <end position="413"/>
    </location>
</feature>
<dbReference type="GO" id="GO:0006031">
    <property type="term" value="P:chitin biosynthetic process"/>
    <property type="evidence" value="ECO:0007669"/>
    <property type="project" value="TreeGrafter"/>
</dbReference>
<dbReference type="PANTHER" id="PTHR22914">
    <property type="entry name" value="CHITIN SYNTHASE"/>
    <property type="match status" value="1"/>
</dbReference>
<keyword evidence="7 14" id="KW-1133">Transmembrane helix</keyword>
<feature type="transmembrane region" description="Helical" evidence="14">
    <location>
        <begin position="955"/>
        <end position="975"/>
    </location>
</feature>
<dbReference type="Pfam" id="PF03142">
    <property type="entry name" value="Chitin_synth_2"/>
    <property type="match status" value="1"/>
</dbReference>
<evidence type="ECO:0000259" key="15">
    <source>
        <dbReference type="Pfam" id="PF23000"/>
    </source>
</evidence>
<keyword evidence="5" id="KW-0808">Transferase</keyword>
<feature type="transmembrane region" description="Helical" evidence="14">
    <location>
        <begin position="284"/>
        <end position="307"/>
    </location>
</feature>
<feature type="transmembrane region" description="Helical" evidence="14">
    <location>
        <begin position="1132"/>
        <end position="1152"/>
    </location>
</feature>
<dbReference type="InterPro" id="IPR055120">
    <property type="entry name" value="Chs-1/2_IV_N"/>
</dbReference>
<feature type="transmembrane region" description="Helical" evidence="14">
    <location>
        <begin position="1190"/>
        <end position="1211"/>
    </location>
</feature>
<organism evidence="16 17">
    <name type="scientific">Henosepilachna vigintioctopunctata</name>
    <dbReference type="NCBI Taxonomy" id="420089"/>
    <lineage>
        <taxon>Eukaryota</taxon>
        <taxon>Metazoa</taxon>
        <taxon>Ecdysozoa</taxon>
        <taxon>Arthropoda</taxon>
        <taxon>Hexapoda</taxon>
        <taxon>Insecta</taxon>
        <taxon>Pterygota</taxon>
        <taxon>Neoptera</taxon>
        <taxon>Endopterygota</taxon>
        <taxon>Coleoptera</taxon>
        <taxon>Polyphaga</taxon>
        <taxon>Cucujiformia</taxon>
        <taxon>Coccinelloidea</taxon>
        <taxon>Coccinellidae</taxon>
        <taxon>Epilachninae</taxon>
        <taxon>Epilachnini</taxon>
        <taxon>Henosepilachna</taxon>
    </lineage>
</organism>
<dbReference type="EC" id="2.4.1.16" evidence="2"/>
<sequence length="1317" mass="153259">MEQTDSVKEPDIERNVPEQEKEKPLWNSFKNTPRKPEVGTNANFDQYNFLVKVLKVLTYIVVAFVILFSAVLSKATLLLMTSQLKEDNVRPYCNKNLDVNRKFTVELPVEERVLWIWILIFAYLVPQVGTLIESLWIYLFKKLKMKGVWQQLPVLLLTESPPAVGSAILVFCILPELDVVKAAMLTNAFCLIPGVLGAYYRKSMEYSTLDIYVLRALDIVSILSQFTSLFLWPLIERNVKVCLIPIAAIFISFGWWQNYADKKTEDDEHNTKKEEKDIANETKFLYSIISVTNCLIFFVSTLIIFWIQDGEIDFLFNNFRKAFSDRTITVTEVQNYVEGLSEHGIDDTSQKLIGTTEVQLWTGLTILLINVISSYFCYSFAKFASKVSIQKISFAFPIQLTVPTLLSVIIGLSGEYLKDECAYRNILPEYLFFTLPPFYLLRDFLMQQYAWAWMLWLLSQIWITIHLWKPSTEHLVQSEKLFLKPMYDPFLIDQSICMNRRRDNIEIGGNNSSVIHPTIYVCGTMWQEEREEIMTCMESLMRLDEDWSAYRIAEKRISSDIPNNYNLESHVFFDNAFIWNKDKTVRLLNNFVLTLIKCVEDAAREVHRVKTLTLRPPKLFDTPYGGRIQWILPGRSKLIVHLKDSDKIRRKKRWSQVMYMYYLIGHRLKAKNPEEFKEASKKSFILAIDCDIDFRPEALHLLVEYMKKNENLGAACGRIHPVGTGVLAWYQVFEYAVGHWLQKATEHVIGCVLCSPGCFSLFRMSALAKDGVMAKYTSIAEEAKHRLQYDLGEDRWLCTLILKAGYRIEYAAASDSYTHCPILFKDFYNQRKRWIPSTMANILDVLQDYKYVVKQNNSISMIYIYYQTFLLIGTIIGPGTIFLMLIGATVTVFEMDQWTSFLMNLVPILIFVLVCSTCPPDFQVKAAAILSSIYGLLMMAVLIGVLLQIQEDGLLAPTSIFFLFMIGEFVLAALIHPKEFYCLKYGIIYYVTVPSMYMLLMIYSVFNIHEIKWGTRENNVEQVANENELETTKSGKKENKFKHIINSIFDVREMFTTPKQQNVNQKSPSEDDDVEESSQISSWFEHKDFKNPQILSLDDEEVKFWTSVMDEYLDPKKEGEIPNKLADLRDEMVSSFFMINALFVLVVFILTLKKDLIHIDWPYNASVNFTYVQSENEVELMKEYLHLEPIGFLFLITFGVLLLIQSFGMIFHRFETFCQIIANTHIDFSKKNNEKEEKDLTKYNAVHHTRRMQKLRQDDSQNEEPEIFDLHDSYIANVKKYRRNGGAGIDKEIIEKMHEGIRRTMLFPIRKQSYDFF</sequence>
<evidence type="ECO:0000256" key="8">
    <source>
        <dbReference type="ARBA" id="ARBA00023054"/>
    </source>
</evidence>
<evidence type="ECO:0000256" key="4">
    <source>
        <dbReference type="ARBA" id="ARBA00022676"/>
    </source>
</evidence>
<feature type="compositionally biased region" description="Basic and acidic residues" evidence="13">
    <location>
        <begin position="1"/>
        <end position="24"/>
    </location>
</feature>
<feature type="transmembrane region" description="Helical" evidence="14">
    <location>
        <begin position="114"/>
        <end position="140"/>
    </location>
</feature>